<dbReference type="Gene3D" id="3.30.230.10">
    <property type="match status" value="1"/>
</dbReference>
<evidence type="ECO:0000256" key="2">
    <source>
        <dbReference type="ARBA" id="ARBA00001946"/>
    </source>
</evidence>
<dbReference type="InterPro" id="IPR013759">
    <property type="entry name" value="Topo_IIA_B_C"/>
</dbReference>
<dbReference type="GO" id="GO:0034335">
    <property type="term" value="F:DNA negative supercoiling activity"/>
    <property type="evidence" value="ECO:0007669"/>
    <property type="project" value="UniProtKB-ARBA"/>
</dbReference>
<dbReference type="PROSITE" id="PS00177">
    <property type="entry name" value="TOPOISOMERASE_II"/>
    <property type="match status" value="1"/>
</dbReference>
<keyword evidence="5" id="KW-0460">Magnesium</keyword>
<dbReference type="InterPro" id="IPR006171">
    <property type="entry name" value="TOPRIM_dom"/>
</dbReference>
<dbReference type="Gene3D" id="3.30.565.10">
    <property type="entry name" value="Histidine kinase-like ATPase, C-terminal domain"/>
    <property type="match status" value="1"/>
</dbReference>
<dbReference type="Pfam" id="PF02518">
    <property type="entry name" value="HATPase_c"/>
    <property type="match status" value="1"/>
</dbReference>
<accession>A0A928KYS2</accession>
<dbReference type="AlphaFoldDB" id="A0A928KYS2"/>
<organism evidence="9 10">
    <name type="scientific">Faecalispora sporosphaeroides</name>
    <dbReference type="NCBI Taxonomy" id="1549"/>
    <lineage>
        <taxon>Bacteria</taxon>
        <taxon>Bacillati</taxon>
        <taxon>Bacillota</taxon>
        <taxon>Clostridia</taxon>
        <taxon>Eubacteriales</taxon>
        <taxon>Oscillospiraceae</taxon>
        <taxon>Faecalispora</taxon>
    </lineage>
</organism>
<dbReference type="PANTHER" id="PTHR45866">
    <property type="entry name" value="DNA GYRASE/TOPOISOMERASE SUBUNIT B"/>
    <property type="match status" value="1"/>
</dbReference>
<evidence type="ECO:0000256" key="7">
    <source>
        <dbReference type="ARBA" id="ARBA00023235"/>
    </source>
</evidence>
<protein>
    <recommendedName>
        <fullName evidence="3">DNA topoisomerase (ATP-hydrolyzing)</fullName>
        <ecNumber evidence="3">5.6.2.2</ecNumber>
    </recommendedName>
</protein>
<dbReference type="InterPro" id="IPR003594">
    <property type="entry name" value="HATPase_dom"/>
</dbReference>
<dbReference type="SMART" id="SM00433">
    <property type="entry name" value="TOP2c"/>
    <property type="match status" value="1"/>
</dbReference>
<dbReference type="GO" id="GO:0003677">
    <property type="term" value="F:DNA binding"/>
    <property type="evidence" value="ECO:0007669"/>
    <property type="project" value="UniProtKB-KW"/>
</dbReference>
<gene>
    <name evidence="9" type="ORF">E7512_13385</name>
</gene>
<comment type="caution">
    <text evidence="9">The sequence shown here is derived from an EMBL/GenBank/DDBJ whole genome shotgun (WGS) entry which is preliminary data.</text>
</comment>
<dbReference type="EMBL" id="SVNY01000007">
    <property type="protein sequence ID" value="MBE6834546.1"/>
    <property type="molecule type" value="Genomic_DNA"/>
</dbReference>
<evidence type="ECO:0000313" key="9">
    <source>
        <dbReference type="EMBL" id="MBE6834546.1"/>
    </source>
</evidence>
<dbReference type="Gene3D" id="3.40.50.670">
    <property type="match status" value="1"/>
</dbReference>
<keyword evidence="7" id="KW-0413">Isomerase</keyword>
<dbReference type="PROSITE" id="PS50880">
    <property type="entry name" value="TOPRIM"/>
    <property type="match status" value="1"/>
</dbReference>
<evidence type="ECO:0000259" key="8">
    <source>
        <dbReference type="PROSITE" id="PS50880"/>
    </source>
</evidence>
<dbReference type="PRINTS" id="PR01159">
    <property type="entry name" value="DNAGYRASEB"/>
</dbReference>
<name>A0A928KYS2_9FIRM</name>
<dbReference type="PRINTS" id="PR00418">
    <property type="entry name" value="TPI2FAMILY"/>
</dbReference>
<dbReference type="PANTHER" id="PTHR45866:SF4">
    <property type="entry name" value="DNA TOPOISOMERASE 4 SUBUNIT B"/>
    <property type="match status" value="1"/>
</dbReference>
<evidence type="ECO:0000256" key="4">
    <source>
        <dbReference type="ARBA" id="ARBA00022723"/>
    </source>
</evidence>
<dbReference type="GO" id="GO:0046872">
    <property type="term" value="F:metal ion binding"/>
    <property type="evidence" value="ECO:0007669"/>
    <property type="project" value="UniProtKB-KW"/>
</dbReference>
<evidence type="ECO:0000256" key="1">
    <source>
        <dbReference type="ARBA" id="ARBA00000185"/>
    </source>
</evidence>
<dbReference type="InterPro" id="IPR018522">
    <property type="entry name" value="TopoIIA_CS"/>
</dbReference>
<evidence type="ECO:0000313" key="10">
    <source>
        <dbReference type="Proteomes" id="UP000754750"/>
    </source>
</evidence>
<dbReference type="SUPFAM" id="SSF55874">
    <property type="entry name" value="ATPase domain of HSP90 chaperone/DNA topoisomerase II/histidine kinase"/>
    <property type="match status" value="1"/>
</dbReference>
<evidence type="ECO:0000256" key="6">
    <source>
        <dbReference type="ARBA" id="ARBA00023125"/>
    </source>
</evidence>
<dbReference type="Pfam" id="PF00204">
    <property type="entry name" value="DNA_gyraseB"/>
    <property type="match status" value="1"/>
</dbReference>
<dbReference type="SMART" id="SM00387">
    <property type="entry name" value="HATPase_c"/>
    <property type="match status" value="1"/>
</dbReference>
<dbReference type="InterPro" id="IPR036890">
    <property type="entry name" value="HATPase_C_sf"/>
</dbReference>
<dbReference type="Pfam" id="PF01751">
    <property type="entry name" value="Toprim"/>
    <property type="match status" value="1"/>
</dbReference>
<dbReference type="InterPro" id="IPR002288">
    <property type="entry name" value="DNA_gyrase_B_C"/>
</dbReference>
<keyword evidence="6" id="KW-0238">DNA-binding</keyword>
<dbReference type="InterPro" id="IPR001241">
    <property type="entry name" value="Topo_IIA"/>
</dbReference>
<keyword evidence="4" id="KW-0479">Metal-binding</keyword>
<dbReference type="Pfam" id="PF00986">
    <property type="entry name" value="DNA_gyraseB_C"/>
    <property type="match status" value="1"/>
</dbReference>
<feature type="domain" description="Toprim" evidence="8">
    <location>
        <begin position="433"/>
        <end position="556"/>
    </location>
</feature>
<dbReference type="RefSeq" id="WP_020073818.1">
    <property type="nucleotide sequence ID" value="NZ_JBKWRC010000003.1"/>
</dbReference>
<comment type="cofactor">
    <cofactor evidence="2">
        <name>Mg(2+)</name>
        <dbReference type="ChEBI" id="CHEBI:18420"/>
    </cofactor>
</comment>
<dbReference type="SUPFAM" id="SSF54211">
    <property type="entry name" value="Ribosomal protein S5 domain 2-like"/>
    <property type="match status" value="1"/>
</dbReference>
<dbReference type="Proteomes" id="UP000754750">
    <property type="component" value="Unassembled WGS sequence"/>
</dbReference>
<dbReference type="EC" id="5.6.2.2" evidence="3"/>
<reference evidence="9" key="1">
    <citation type="submission" date="2019-04" db="EMBL/GenBank/DDBJ databases">
        <title>Evolution of Biomass-Degrading Anaerobic Consortia Revealed by Metagenomics.</title>
        <authorList>
            <person name="Peng X."/>
        </authorList>
    </citation>
    <scope>NUCLEOTIDE SEQUENCE</scope>
    <source>
        <strain evidence="9">SIG551</strain>
    </source>
</reference>
<dbReference type="InterPro" id="IPR000565">
    <property type="entry name" value="Topo_IIA_B"/>
</dbReference>
<dbReference type="GO" id="GO:0006265">
    <property type="term" value="P:DNA topological change"/>
    <property type="evidence" value="ECO:0007669"/>
    <property type="project" value="InterPro"/>
</dbReference>
<comment type="catalytic activity">
    <reaction evidence="1">
        <text>ATP-dependent breakage, passage and rejoining of double-stranded DNA.</text>
        <dbReference type="EC" id="5.6.2.2"/>
    </reaction>
</comment>
<dbReference type="InterPro" id="IPR014721">
    <property type="entry name" value="Ribsml_uS5_D2-typ_fold_subgr"/>
</dbReference>
<proteinExistence type="predicted"/>
<sequence>MAKKTAYGNDSISSLKGADRVRRRPAVIFGSDGIEGCEHSIFEILSNSIDEAREGFGREITITCFRDHSIEVEDHGRGIPVDYNPKEERFNWELVFCELYAGGKYNNDSDESYEYSLGLNGLGLCSTQYASEYMDVDIRRDGIRYTLHFEHGENVGGLRQEPYARKDTGTKIRWRPDLQVFTDIAVPQEYYLDMIRRQAIVNEGIRFLLRFETETGFETTEFCYQEGILDHVRELAGEDALTSVQSWQAERRVRDRADKPEYKTKINVALAFSNRVHVTEYYHNSSWLEHGGAPDKAVRSAFVSQIDAYLKQTGKYNKNESKITYADVEDCLILVISSFSNRTSYENQTKKAITNKGIQEAMTELLRHHLEVFFLENPVEAERVGAQVLINKRSREDAEKTRLNLKKKLTTNMDVTNRVAKFVDCRSRKAEEREIFIVEGDSALGACKQARDPDFQAIMPIRGKILNCLKADYDRIFKSDIITDLIKVLGCGVEVKSKANKDLSSFDLSLLRWNKVILCTDADVDGFQIRTLLLTMLYRLTPTLIEQGKVFIAESPLFEITTKDQTYFAYTEQEKAKILQRLEGTRYTIQRSKGLGENEPDMMNLTTMNPATRRLIQVLPEDAAKTADVFDLLLGDNLSGRKDFIARSGHEYIAAADVS</sequence>
<dbReference type="CDD" id="cd01030">
    <property type="entry name" value="TOPRIM_TopoIIA_like"/>
    <property type="match status" value="1"/>
</dbReference>
<dbReference type="SUPFAM" id="SSF56719">
    <property type="entry name" value="Type II DNA topoisomerase"/>
    <property type="match status" value="1"/>
</dbReference>
<dbReference type="GO" id="GO:0005524">
    <property type="term" value="F:ATP binding"/>
    <property type="evidence" value="ECO:0007669"/>
    <property type="project" value="InterPro"/>
</dbReference>
<evidence type="ECO:0000256" key="5">
    <source>
        <dbReference type="ARBA" id="ARBA00022842"/>
    </source>
</evidence>
<dbReference type="InterPro" id="IPR020568">
    <property type="entry name" value="Ribosomal_Su5_D2-typ_SF"/>
</dbReference>
<dbReference type="InterPro" id="IPR013760">
    <property type="entry name" value="Topo_IIA-like_dom_sf"/>
</dbReference>
<evidence type="ECO:0000256" key="3">
    <source>
        <dbReference type="ARBA" id="ARBA00012895"/>
    </source>
</evidence>
<dbReference type="InterPro" id="IPR013506">
    <property type="entry name" value="Topo_IIA_bsu_dom2"/>
</dbReference>